<sequence>MTEASTIAVGAEAGAPTAGGGADEGRSLASDAWRQLKRNPIFWVSVTLIVLFIVMAAVPQLFTNVDPNAAVLKQARERPNANAWFGRDIQGYDIYSRTIYGARASILVGVLTTIVTVIIGVTMGVLAGYYGGWLDSLVSRVTDMFFAIPLLLGGILFMSTFPNDENSPYLVVVGKVVLVMAVFGWPSIARLMRSSVLQVKPNDYVQAARALGASPFRIIRAHVMPNALAPVIVVSTINLGVFITVEATLSFLGIGLTPPAVSWGVAISDALVALRTTPHILLFPSLFLSLAVLAFIMLGDAVRDAFDPKSR</sequence>
<dbReference type="CDD" id="cd06261">
    <property type="entry name" value="TM_PBP2"/>
    <property type="match status" value="1"/>
</dbReference>
<feature type="transmembrane region" description="Helical" evidence="7">
    <location>
        <begin position="144"/>
        <end position="161"/>
    </location>
</feature>
<feature type="transmembrane region" description="Helical" evidence="7">
    <location>
        <begin position="41"/>
        <end position="62"/>
    </location>
</feature>
<dbReference type="Proteomes" id="UP001500556">
    <property type="component" value="Unassembled WGS sequence"/>
</dbReference>
<evidence type="ECO:0000259" key="9">
    <source>
        <dbReference type="PROSITE" id="PS50928"/>
    </source>
</evidence>
<evidence type="ECO:0000313" key="10">
    <source>
        <dbReference type="EMBL" id="GAA4719777.1"/>
    </source>
</evidence>
<evidence type="ECO:0000256" key="8">
    <source>
        <dbReference type="SAM" id="MobiDB-lite"/>
    </source>
</evidence>
<comment type="similarity">
    <text evidence="7">Belongs to the binding-protein-dependent transport system permease family.</text>
</comment>
<name>A0ABP8Y1A4_9MICO</name>
<protein>
    <submittedName>
        <fullName evidence="10">ABC transporter permease</fullName>
    </submittedName>
</protein>
<feature type="domain" description="ABC transmembrane type-1" evidence="9">
    <location>
        <begin position="102"/>
        <end position="299"/>
    </location>
</feature>
<dbReference type="RefSeq" id="WP_345502410.1">
    <property type="nucleotide sequence ID" value="NZ_BAABLO010000004.1"/>
</dbReference>
<evidence type="ECO:0000313" key="11">
    <source>
        <dbReference type="Proteomes" id="UP001500556"/>
    </source>
</evidence>
<dbReference type="InterPro" id="IPR035906">
    <property type="entry name" value="MetI-like_sf"/>
</dbReference>
<keyword evidence="2 7" id="KW-0813">Transport</keyword>
<dbReference type="InterPro" id="IPR000515">
    <property type="entry name" value="MetI-like"/>
</dbReference>
<dbReference type="InterPro" id="IPR025966">
    <property type="entry name" value="OppC_N"/>
</dbReference>
<keyword evidence="3" id="KW-1003">Cell membrane</keyword>
<dbReference type="InterPro" id="IPR050366">
    <property type="entry name" value="BP-dependent_transpt_permease"/>
</dbReference>
<feature type="transmembrane region" description="Helical" evidence="7">
    <location>
        <begin position="281"/>
        <end position="302"/>
    </location>
</feature>
<dbReference type="Pfam" id="PF12911">
    <property type="entry name" value="OppC_N"/>
    <property type="match status" value="1"/>
</dbReference>
<dbReference type="PANTHER" id="PTHR43386">
    <property type="entry name" value="OLIGOPEPTIDE TRANSPORT SYSTEM PERMEASE PROTEIN APPC"/>
    <property type="match status" value="1"/>
</dbReference>
<gene>
    <name evidence="10" type="ORF">GCM10025782_16450</name>
</gene>
<evidence type="ECO:0000256" key="4">
    <source>
        <dbReference type="ARBA" id="ARBA00022692"/>
    </source>
</evidence>
<evidence type="ECO:0000256" key="6">
    <source>
        <dbReference type="ARBA" id="ARBA00023136"/>
    </source>
</evidence>
<comment type="subcellular location">
    <subcellularLocation>
        <location evidence="1 7">Cell membrane</location>
        <topology evidence="1 7">Multi-pass membrane protein</topology>
    </subcellularLocation>
</comment>
<accession>A0ABP8Y1A4</accession>
<feature type="transmembrane region" description="Helical" evidence="7">
    <location>
        <begin position="106"/>
        <end position="132"/>
    </location>
</feature>
<dbReference type="SUPFAM" id="SSF161098">
    <property type="entry name" value="MetI-like"/>
    <property type="match status" value="1"/>
</dbReference>
<proteinExistence type="inferred from homology"/>
<evidence type="ECO:0000256" key="7">
    <source>
        <dbReference type="RuleBase" id="RU363032"/>
    </source>
</evidence>
<keyword evidence="6 7" id="KW-0472">Membrane</keyword>
<keyword evidence="4 7" id="KW-0812">Transmembrane</keyword>
<dbReference type="EMBL" id="BAABLO010000004">
    <property type="protein sequence ID" value="GAA4719777.1"/>
    <property type="molecule type" value="Genomic_DNA"/>
</dbReference>
<dbReference type="Gene3D" id="1.10.3720.10">
    <property type="entry name" value="MetI-like"/>
    <property type="match status" value="1"/>
</dbReference>
<evidence type="ECO:0000256" key="5">
    <source>
        <dbReference type="ARBA" id="ARBA00022989"/>
    </source>
</evidence>
<reference evidence="11" key="1">
    <citation type="journal article" date="2019" name="Int. J. Syst. Evol. Microbiol.">
        <title>The Global Catalogue of Microorganisms (GCM) 10K type strain sequencing project: providing services to taxonomists for standard genome sequencing and annotation.</title>
        <authorList>
            <consortium name="The Broad Institute Genomics Platform"/>
            <consortium name="The Broad Institute Genome Sequencing Center for Infectious Disease"/>
            <person name="Wu L."/>
            <person name="Ma J."/>
        </authorList>
    </citation>
    <scope>NUCLEOTIDE SEQUENCE [LARGE SCALE GENOMIC DNA]</scope>
    <source>
        <strain evidence="11">JCM 18961</strain>
    </source>
</reference>
<feature type="transmembrane region" description="Helical" evidence="7">
    <location>
        <begin position="227"/>
        <end position="245"/>
    </location>
</feature>
<comment type="caution">
    <text evidence="10">The sequence shown here is derived from an EMBL/GenBank/DDBJ whole genome shotgun (WGS) entry which is preliminary data.</text>
</comment>
<feature type="region of interest" description="Disordered" evidence="8">
    <location>
        <begin position="1"/>
        <end position="23"/>
    </location>
</feature>
<dbReference type="PANTHER" id="PTHR43386:SF6">
    <property type="entry name" value="ABC TRANSPORTER PERMEASE PROTEIN"/>
    <property type="match status" value="1"/>
</dbReference>
<feature type="transmembrane region" description="Helical" evidence="7">
    <location>
        <begin position="167"/>
        <end position="185"/>
    </location>
</feature>
<evidence type="ECO:0000256" key="2">
    <source>
        <dbReference type="ARBA" id="ARBA00022448"/>
    </source>
</evidence>
<dbReference type="PROSITE" id="PS50928">
    <property type="entry name" value="ABC_TM1"/>
    <property type="match status" value="1"/>
</dbReference>
<evidence type="ECO:0000256" key="1">
    <source>
        <dbReference type="ARBA" id="ARBA00004651"/>
    </source>
</evidence>
<keyword evidence="11" id="KW-1185">Reference proteome</keyword>
<evidence type="ECO:0000256" key="3">
    <source>
        <dbReference type="ARBA" id="ARBA00022475"/>
    </source>
</evidence>
<keyword evidence="5 7" id="KW-1133">Transmembrane helix</keyword>
<organism evidence="10 11">
    <name type="scientific">Pedococcus ginsenosidimutans</name>
    <dbReference type="NCBI Taxonomy" id="490570"/>
    <lineage>
        <taxon>Bacteria</taxon>
        <taxon>Bacillati</taxon>
        <taxon>Actinomycetota</taxon>
        <taxon>Actinomycetes</taxon>
        <taxon>Micrococcales</taxon>
        <taxon>Intrasporangiaceae</taxon>
        <taxon>Pedococcus</taxon>
    </lineage>
</organism>
<dbReference type="Pfam" id="PF00528">
    <property type="entry name" value="BPD_transp_1"/>
    <property type="match status" value="1"/>
</dbReference>